<dbReference type="GO" id="GO:0016282">
    <property type="term" value="C:eukaryotic 43S preinitiation complex"/>
    <property type="evidence" value="ECO:0007669"/>
    <property type="project" value="UniProtKB-UniRule"/>
</dbReference>
<organism evidence="9">
    <name type="scientific">Xenopsylla cheopis</name>
    <name type="common">Oriental rat flea</name>
    <name type="synonym">Pulex cheopis</name>
    <dbReference type="NCBI Taxonomy" id="163159"/>
    <lineage>
        <taxon>Eukaryota</taxon>
        <taxon>Metazoa</taxon>
        <taxon>Ecdysozoa</taxon>
        <taxon>Arthropoda</taxon>
        <taxon>Hexapoda</taxon>
        <taxon>Insecta</taxon>
        <taxon>Pterygota</taxon>
        <taxon>Neoptera</taxon>
        <taxon>Endopterygota</taxon>
        <taxon>Siphonaptera</taxon>
        <taxon>Pulicidae</taxon>
        <taxon>Xenopsyllinae</taxon>
        <taxon>Xenopsylla</taxon>
    </lineage>
</organism>
<evidence type="ECO:0000256" key="4">
    <source>
        <dbReference type="ARBA" id="ARBA00022737"/>
    </source>
</evidence>
<dbReference type="GO" id="GO:0001732">
    <property type="term" value="P:formation of cytoplasmic translation initiation complex"/>
    <property type="evidence" value="ECO:0007669"/>
    <property type="project" value="UniProtKB-UniRule"/>
</dbReference>
<proteinExistence type="inferred from homology"/>
<dbReference type="InterPro" id="IPR013979">
    <property type="entry name" value="TIF_beta_prop-like"/>
</dbReference>
<dbReference type="GO" id="GO:0005852">
    <property type="term" value="C:eukaryotic translation initiation factor 3 complex"/>
    <property type="evidence" value="ECO:0007669"/>
    <property type="project" value="UniProtKB-UniRule"/>
</dbReference>
<protein>
    <recommendedName>
        <fullName evidence="7">Eukaryotic translation initiation factor 3 subunit B</fullName>
        <shortName evidence="7">eIF3b</shortName>
    </recommendedName>
    <alternativeName>
        <fullName evidence="7">Eukaryotic translation initiation factor 3 subunit 9</fullName>
    </alternativeName>
</protein>
<dbReference type="GO" id="GO:0003743">
    <property type="term" value="F:translation initiation factor activity"/>
    <property type="evidence" value="ECO:0007669"/>
    <property type="project" value="UniProtKB-UniRule"/>
</dbReference>
<name>A0A6M2DMG1_XENCH</name>
<dbReference type="AlphaFoldDB" id="A0A6M2DMG1"/>
<dbReference type="EMBL" id="GIIL01003706">
    <property type="protein sequence ID" value="NOV47432.1"/>
    <property type="molecule type" value="Transcribed_RNA"/>
</dbReference>
<keyword evidence="2 7" id="KW-0396">Initiation factor</keyword>
<evidence type="ECO:0000256" key="5">
    <source>
        <dbReference type="ARBA" id="ARBA00022884"/>
    </source>
</evidence>
<dbReference type="HAMAP" id="MF_03001">
    <property type="entry name" value="eIF3b"/>
    <property type="match status" value="1"/>
</dbReference>
<dbReference type="GO" id="GO:0031369">
    <property type="term" value="F:translation initiation factor binding"/>
    <property type="evidence" value="ECO:0007669"/>
    <property type="project" value="InterPro"/>
</dbReference>
<evidence type="ECO:0000256" key="1">
    <source>
        <dbReference type="ARBA" id="ARBA00022490"/>
    </source>
</evidence>
<dbReference type="GO" id="GO:0003723">
    <property type="term" value="F:RNA binding"/>
    <property type="evidence" value="ECO:0007669"/>
    <property type="project" value="UniProtKB-UniRule"/>
</dbReference>
<dbReference type="InterPro" id="IPR015943">
    <property type="entry name" value="WD40/YVTN_repeat-like_dom_sf"/>
</dbReference>
<evidence type="ECO:0000313" key="9">
    <source>
        <dbReference type="EMBL" id="NOV47432.1"/>
    </source>
</evidence>
<comment type="similarity">
    <text evidence="7">Belongs to the eIF-3 subunit B family.</text>
</comment>
<keyword evidence="4" id="KW-0677">Repeat</keyword>
<keyword evidence="1 7" id="KW-0963">Cytoplasm</keyword>
<comment type="subcellular location">
    <subcellularLocation>
        <location evidence="7">Cytoplasm</location>
    </subcellularLocation>
</comment>
<evidence type="ECO:0000256" key="2">
    <source>
        <dbReference type="ARBA" id="ARBA00022540"/>
    </source>
</evidence>
<accession>A0A6M2DMG1</accession>
<dbReference type="PANTHER" id="PTHR14068:SF0">
    <property type="entry name" value="EUKARYOTIC TRANSLATION INITIATION FACTOR 3 SUBUNIT B"/>
    <property type="match status" value="1"/>
</dbReference>
<dbReference type="Pfam" id="PF08662">
    <property type="entry name" value="eIF2A"/>
    <property type="match status" value="1"/>
</dbReference>
<dbReference type="FunFam" id="2.130.10.10:FF:001060">
    <property type="entry name" value="Eukaryotic translation initiation factor 3 subunit B"/>
    <property type="match status" value="1"/>
</dbReference>
<evidence type="ECO:0000256" key="7">
    <source>
        <dbReference type="HAMAP-Rule" id="MF_03001"/>
    </source>
</evidence>
<dbReference type="PANTHER" id="PTHR14068">
    <property type="entry name" value="EUKARYOTIC TRANSLATION INITIATION FACTOR 3 EIF3 -RELATED"/>
    <property type="match status" value="1"/>
</dbReference>
<keyword evidence="3" id="KW-0853">WD repeat</keyword>
<dbReference type="InterPro" id="IPR012677">
    <property type="entry name" value="Nucleotide-bd_a/b_plait_sf"/>
</dbReference>
<evidence type="ECO:0000256" key="3">
    <source>
        <dbReference type="ARBA" id="ARBA00022574"/>
    </source>
</evidence>
<dbReference type="Gene3D" id="2.130.10.10">
    <property type="entry name" value="YVTN repeat-like/Quinoprotein amine dehydrogenase"/>
    <property type="match status" value="1"/>
</dbReference>
<evidence type="ECO:0000256" key="6">
    <source>
        <dbReference type="ARBA" id="ARBA00022917"/>
    </source>
</evidence>
<feature type="domain" description="Translation initiation factor beta propellor-like" evidence="8">
    <location>
        <begin position="288"/>
        <end position="498"/>
    </location>
</feature>
<keyword evidence="6 7" id="KW-0648">Protein biosynthesis</keyword>
<sequence>MKNNQKNENGSTKGYIFLEYSNAEEAKAAVNFANNYKLDKAHTLQVNLFTDFEKYANIPEEWEPPTPLPYKVQTDLHSFLLDNDAYDQFSVVCSSEMGMQVQIWQNSQPDPTELENRNNFTDEYVKWSPLGTYLVTFHKPGVGLWGGPNFTRIARFPHPGARFIDFSPCENYLVTYSGMMDEPKIIIWDIRTGQEMRSFLPEGPRVWPIFRWSKDDKYLARMGNDILSIYETPSFGLLDKKSVKVPGIRDFQWSPTDNVLAYWVAEDKNVPARVTLLEIPNRTEIRAKNLFNVADCKIHWQKSGDYLCVKVDRYAKLRKEKNEVIGEVKYSGMYYNFEIFHMREKQIPVDSVEIKESIHAFAWEPIGSKFAIIHGEPAISSISFYEAKTGQAPTILRKFEKKPFTHMFWSPMGRFIVLVQLVDQLGQVGVGGALEFVDTHDFVIMNSTDHYQATDVEWDPTGRYITTGVSGWKVKHDTGYWIWTFQGRILKRVNLEKFRHFLWRPRPQTLLTAKEQSDIKKNLKKYSSQFESKDRMRMSKASKELIEKRAALMKQFNEFRLKKQTEWAEQRARRLELRNHVDTDSLESDSANVEEEVVEFLIKEETTIIE</sequence>
<evidence type="ECO:0000259" key="8">
    <source>
        <dbReference type="Pfam" id="PF08662"/>
    </source>
</evidence>
<dbReference type="PIRSF" id="PIRSF036424">
    <property type="entry name" value="eIF3b"/>
    <property type="match status" value="1"/>
</dbReference>
<dbReference type="InterPro" id="IPR011400">
    <property type="entry name" value="EIF3B"/>
</dbReference>
<dbReference type="InterPro" id="IPR035979">
    <property type="entry name" value="RBD_domain_sf"/>
</dbReference>
<dbReference type="SUPFAM" id="SSF54928">
    <property type="entry name" value="RNA-binding domain, RBD"/>
    <property type="match status" value="1"/>
</dbReference>
<comment type="subunit">
    <text evidence="7">Component of the eukaryotic translation initiation factor 3 (eIF-3) complex.</text>
</comment>
<dbReference type="Gene3D" id="3.30.70.330">
    <property type="match status" value="1"/>
</dbReference>
<dbReference type="GO" id="GO:0033290">
    <property type="term" value="C:eukaryotic 48S preinitiation complex"/>
    <property type="evidence" value="ECO:0007669"/>
    <property type="project" value="UniProtKB-UniRule"/>
</dbReference>
<keyword evidence="5 7" id="KW-0694">RNA-binding</keyword>
<dbReference type="SUPFAM" id="SSF69322">
    <property type="entry name" value="Tricorn protease domain 2"/>
    <property type="match status" value="1"/>
</dbReference>
<reference evidence="9" key="1">
    <citation type="submission" date="2020-03" db="EMBL/GenBank/DDBJ databases">
        <title>Transcriptomic Profiling of the Digestive Tract of the Rat Flea, Xenopsylla cheopis, Following Blood Feeding and Infection with Yersinia pestis.</title>
        <authorList>
            <person name="Bland D.M."/>
            <person name="Martens C.A."/>
            <person name="Virtaneva K."/>
            <person name="Kanakabandi K."/>
            <person name="Long D."/>
            <person name="Rosenke R."/>
            <person name="Saturday G.A."/>
            <person name="Hoyt F.H."/>
            <person name="Bruno D.P."/>
            <person name="Ribeiro J.M.C."/>
            <person name="Hinnebusch J."/>
        </authorList>
    </citation>
    <scope>NUCLEOTIDE SEQUENCE</scope>
</reference>
<comment type="function">
    <text evidence="7">RNA-binding component of the eukaryotic translation initiation factor 3 (eIF-3) complex, which is involved in protein synthesis of a specialized repertoire of mRNAs and, together with other initiation factors, stimulates binding of mRNA and methionyl-tRNAi to the 40S ribosome. The eIF-3 complex specifically targets and initiates translation of a subset of mRNAs involved in cell proliferation.</text>
</comment>